<keyword evidence="9" id="KW-0732">Signal</keyword>
<dbReference type="GO" id="GO:0007059">
    <property type="term" value="P:chromosome segregation"/>
    <property type="evidence" value="ECO:0007669"/>
    <property type="project" value="UniProtKB-KW"/>
</dbReference>
<evidence type="ECO:0000256" key="5">
    <source>
        <dbReference type="ARBA" id="ARBA00022448"/>
    </source>
</evidence>
<evidence type="ECO:0000256" key="4">
    <source>
        <dbReference type="ARBA" id="ARBA00010381"/>
    </source>
</evidence>
<evidence type="ECO:0000256" key="9">
    <source>
        <dbReference type="ARBA" id="ARBA00022729"/>
    </source>
</evidence>
<dbReference type="PANTHER" id="PTHR46107:SF3">
    <property type="entry name" value="THIOREDOXIN DOMAIN-CONTAINING PROTEIN"/>
    <property type="match status" value="1"/>
</dbReference>
<dbReference type="Gene3D" id="3.30.300.130">
    <property type="entry name" value="Fe-S cluster assembly (FSCA)"/>
    <property type="match status" value="1"/>
</dbReference>
<feature type="domain" description="Thioredoxin" evidence="27">
    <location>
        <begin position="161"/>
        <end position="280"/>
    </location>
</feature>
<keyword evidence="6" id="KW-0964">Secreted</keyword>
<evidence type="ECO:0000256" key="24">
    <source>
        <dbReference type="ARBA" id="ARBA00076905"/>
    </source>
</evidence>
<dbReference type="AlphaFoldDB" id="A0AA36G925"/>
<evidence type="ECO:0000256" key="8">
    <source>
        <dbReference type="ARBA" id="ARBA00022692"/>
    </source>
</evidence>
<accession>A0AA36G925</accession>
<keyword evidence="13 26" id="KW-1133">Transmembrane helix</keyword>
<evidence type="ECO:0000256" key="6">
    <source>
        <dbReference type="ARBA" id="ARBA00022525"/>
    </source>
</evidence>
<organism evidence="28 29">
    <name type="scientific">Mesorhabditis spiculigera</name>
    <dbReference type="NCBI Taxonomy" id="96644"/>
    <lineage>
        <taxon>Eukaryota</taxon>
        <taxon>Metazoa</taxon>
        <taxon>Ecdysozoa</taxon>
        <taxon>Nematoda</taxon>
        <taxon>Chromadorea</taxon>
        <taxon>Rhabditida</taxon>
        <taxon>Rhabditina</taxon>
        <taxon>Rhabditomorpha</taxon>
        <taxon>Rhabditoidea</taxon>
        <taxon>Rhabditidae</taxon>
        <taxon>Mesorhabditinae</taxon>
        <taxon>Mesorhabditis</taxon>
    </lineage>
</organism>
<keyword evidence="19" id="KW-0676">Redox-active center</keyword>
<keyword evidence="14" id="KW-0496">Mitochondrion</keyword>
<evidence type="ECO:0000256" key="17">
    <source>
        <dbReference type="ARBA" id="ARBA00023157"/>
    </source>
</evidence>
<feature type="region of interest" description="Disordered" evidence="25">
    <location>
        <begin position="360"/>
        <end position="400"/>
    </location>
</feature>
<keyword evidence="29" id="KW-1185">Reference proteome</keyword>
<keyword evidence="20" id="KW-0449">Lipoprotein</keyword>
<dbReference type="GO" id="GO:0097361">
    <property type="term" value="C:cytosolic [4Fe-4S] assembly targeting complex"/>
    <property type="evidence" value="ECO:0007669"/>
    <property type="project" value="UniProtKB-ARBA"/>
</dbReference>
<evidence type="ECO:0000259" key="27">
    <source>
        <dbReference type="PROSITE" id="PS51352"/>
    </source>
</evidence>
<dbReference type="EMBL" id="CATQJA010002648">
    <property type="protein sequence ID" value="CAJ0577038.1"/>
    <property type="molecule type" value="Genomic_DNA"/>
</dbReference>
<dbReference type="SUPFAM" id="SSF52833">
    <property type="entry name" value="Thioredoxin-like"/>
    <property type="match status" value="1"/>
</dbReference>
<dbReference type="PROSITE" id="PS51352">
    <property type="entry name" value="THIOREDOXIN_2"/>
    <property type="match status" value="1"/>
</dbReference>
<feature type="compositionally biased region" description="Basic and acidic residues" evidence="25">
    <location>
        <begin position="369"/>
        <end position="400"/>
    </location>
</feature>
<comment type="subcellular location">
    <subcellularLocation>
        <location evidence="1">Endoplasmic reticulum membrane</location>
        <topology evidence="1">Single-pass type I membrane protein</topology>
    </subcellularLocation>
    <subcellularLocation>
        <location evidence="2">Mitochondrion membrane</location>
        <topology evidence="2">Single-pass type I membrane protein</topology>
    </subcellularLocation>
    <subcellularLocation>
        <location evidence="3">Secreted</location>
    </subcellularLocation>
</comment>
<keyword evidence="11" id="KW-0159">Chromosome partition</keyword>
<keyword evidence="10" id="KW-0256">Endoplasmic reticulum</keyword>
<evidence type="ECO:0000256" key="18">
    <source>
        <dbReference type="ARBA" id="ARBA00023235"/>
    </source>
</evidence>
<dbReference type="GO" id="GO:0015036">
    <property type="term" value="F:disulfide oxidoreductase activity"/>
    <property type="evidence" value="ECO:0007669"/>
    <property type="project" value="TreeGrafter"/>
</dbReference>
<dbReference type="PROSITE" id="PS00194">
    <property type="entry name" value="THIOREDOXIN_1"/>
    <property type="match status" value="1"/>
</dbReference>
<keyword evidence="16" id="KW-0564">Palmitate</keyword>
<dbReference type="FunFam" id="3.40.30.10:FF:000117">
    <property type="entry name" value="thioredoxin-related transmembrane protein 1"/>
    <property type="match status" value="1"/>
</dbReference>
<dbReference type="Gene3D" id="6.10.250.1280">
    <property type="match status" value="1"/>
</dbReference>
<keyword evidence="7" id="KW-0597">Phosphoprotein</keyword>
<evidence type="ECO:0000256" key="10">
    <source>
        <dbReference type="ARBA" id="ARBA00022824"/>
    </source>
</evidence>
<comment type="caution">
    <text evidence="28">The sequence shown here is derived from an EMBL/GenBank/DDBJ whole genome shotgun (WGS) entry which is preliminary data.</text>
</comment>
<dbReference type="Gene3D" id="3.40.30.10">
    <property type="entry name" value="Glutaredoxin"/>
    <property type="match status" value="1"/>
</dbReference>
<evidence type="ECO:0000256" key="15">
    <source>
        <dbReference type="ARBA" id="ARBA00023136"/>
    </source>
</evidence>
<dbReference type="GO" id="GO:0005576">
    <property type="term" value="C:extracellular region"/>
    <property type="evidence" value="ECO:0007669"/>
    <property type="project" value="UniProtKB-SubCell"/>
</dbReference>
<evidence type="ECO:0000313" key="28">
    <source>
        <dbReference type="EMBL" id="CAJ0577038.1"/>
    </source>
</evidence>
<reference evidence="28" key="1">
    <citation type="submission" date="2023-06" db="EMBL/GenBank/DDBJ databases">
        <authorList>
            <person name="Delattre M."/>
        </authorList>
    </citation>
    <scope>NUCLEOTIDE SEQUENCE</scope>
    <source>
        <strain evidence="28">AF72</strain>
    </source>
</reference>
<evidence type="ECO:0000256" key="13">
    <source>
        <dbReference type="ARBA" id="ARBA00022989"/>
    </source>
</evidence>
<keyword evidence="5" id="KW-0813">Transport</keyword>
<dbReference type="CDD" id="cd02994">
    <property type="entry name" value="PDI_a_TMX"/>
    <property type="match status" value="1"/>
</dbReference>
<keyword evidence="18" id="KW-0413">Isomerase</keyword>
<evidence type="ECO:0000256" key="7">
    <source>
        <dbReference type="ARBA" id="ARBA00022553"/>
    </source>
</evidence>
<evidence type="ECO:0000256" key="19">
    <source>
        <dbReference type="ARBA" id="ARBA00023284"/>
    </source>
</evidence>
<proteinExistence type="inferred from homology"/>
<dbReference type="InterPro" id="IPR017937">
    <property type="entry name" value="Thioredoxin_CS"/>
</dbReference>
<evidence type="ECO:0000256" key="16">
    <source>
        <dbReference type="ARBA" id="ARBA00023139"/>
    </source>
</evidence>
<dbReference type="SUPFAM" id="SSF117916">
    <property type="entry name" value="Fe-S cluster assembly (FSCA) domain-like"/>
    <property type="match status" value="1"/>
</dbReference>
<evidence type="ECO:0000256" key="22">
    <source>
        <dbReference type="ARBA" id="ARBA00072260"/>
    </source>
</evidence>
<gene>
    <name evidence="28" type="ORF">MSPICULIGERA_LOCUS15317</name>
</gene>
<comment type="similarity">
    <text evidence="4">Belongs to the MIP18 family.</text>
</comment>
<dbReference type="InterPro" id="IPR002744">
    <property type="entry name" value="MIP18-like"/>
</dbReference>
<evidence type="ECO:0000256" key="11">
    <source>
        <dbReference type="ARBA" id="ARBA00022829"/>
    </source>
</evidence>
<dbReference type="InterPro" id="IPR052454">
    <property type="entry name" value="TMX_domain-containing"/>
</dbReference>
<dbReference type="Pfam" id="PF00085">
    <property type="entry name" value="Thioredoxin"/>
    <property type="match status" value="1"/>
</dbReference>
<sequence>MLENPAPIVYKVEERKTRVQVDTSLQEDPIDAGEIFDLICDINDPEHPYSLAELNVVREDQIVVEQDDRDVVVDVKFTPTIPHCSMATLIGLAIHVKLARSLHPSAKVLVSIMPGSHNTEEAINRQLADKERVAAAMENPGVMQAVPLHPKGAANDMRQLFLLLAVLAAVSANRSSKFLVRINETNWAQIMRGEWMVEFHAPWCPACKDLQKAWHAFAEWSQELDIQVGEVDVTVNPGLSGRFLVTALPTIYHVKDGVFRQYAGPRDKNDFIAYVEDKRWRNVEPVPDYKHPNSAQMGVVAVFFKLSMAVRDLHNHLVEVKGIPSWASYSGFALVTLLLGCILGFLIVMVIDYVFPTGARAAARKQQPKKKEAEAEKKKDEEKKDNGAKNAGKKESKKNQ</sequence>
<evidence type="ECO:0000256" key="12">
    <source>
        <dbReference type="ARBA" id="ARBA00022982"/>
    </source>
</evidence>
<evidence type="ECO:0000256" key="26">
    <source>
        <dbReference type="SAM" id="Phobius"/>
    </source>
</evidence>
<keyword evidence="17" id="KW-1015">Disulfide bond</keyword>
<feature type="non-terminal residue" evidence="28">
    <location>
        <position position="400"/>
    </location>
</feature>
<comment type="subunit">
    <text evidence="21">Interacts with ATP2A2.</text>
</comment>
<dbReference type="InterPro" id="IPR013766">
    <property type="entry name" value="Thioredoxin_domain"/>
</dbReference>
<dbReference type="InterPro" id="IPR036249">
    <property type="entry name" value="Thioredoxin-like_sf"/>
</dbReference>
<dbReference type="GO" id="GO:0003756">
    <property type="term" value="F:protein disulfide isomerase activity"/>
    <property type="evidence" value="ECO:0007669"/>
    <property type="project" value="UniProtKB-ARBA"/>
</dbReference>
<dbReference type="Pfam" id="PF01883">
    <property type="entry name" value="FeS_assembly_P"/>
    <property type="match status" value="1"/>
</dbReference>
<dbReference type="PANTHER" id="PTHR46107">
    <property type="entry name" value="DUMPY: SHORTER THAN WILD-TYPE"/>
    <property type="match status" value="1"/>
</dbReference>
<evidence type="ECO:0000256" key="3">
    <source>
        <dbReference type="ARBA" id="ARBA00004613"/>
    </source>
</evidence>
<evidence type="ECO:0000256" key="25">
    <source>
        <dbReference type="SAM" id="MobiDB-lite"/>
    </source>
</evidence>
<keyword evidence="8 26" id="KW-0812">Transmembrane</keyword>
<dbReference type="FunFam" id="3.30.300.130:FF:000005">
    <property type="entry name" value="Mitotic spindle-associated mmxd complex subunit"/>
    <property type="match status" value="1"/>
</dbReference>
<evidence type="ECO:0000256" key="23">
    <source>
        <dbReference type="ARBA" id="ARBA00075863"/>
    </source>
</evidence>
<dbReference type="Proteomes" id="UP001177023">
    <property type="component" value="Unassembled WGS sequence"/>
</dbReference>
<dbReference type="InterPro" id="IPR034904">
    <property type="entry name" value="FSCA_dom_sf"/>
</dbReference>
<evidence type="ECO:0000256" key="14">
    <source>
        <dbReference type="ARBA" id="ARBA00023128"/>
    </source>
</evidence>
<dbReference type="GO" id="GO:0005789">
    <property type="term" value="C:endoplasmic reticulum membrane"/>
    <property type="evidence" value="ECO:0007669"/>
    <property type="project" value="UniProtKB-SubCell"/>
</dbReference>
<name>A0AA36G925_9BILA</name>
<feature type="transmembrane region" description="Helical" evidence="26">
    <location>
        <begin position="326"/>
        <end position="355"/>
    </location>
</feature>
<evidence type="ECO:0000256" key="2">
    <source>
        <dbReference type="ARBA" id="ARBA00004583"/>
    </source>
</evidence>
<protein>
    <recommendedName>
        <fullName evidence="22">Thioredoxin-related transmembrane protein 1</fullName>
    </recommendedName>
    <alternativeName>
        <fullName evidence="24">Protein disulfide-isomerase TMX1</fullName>
    </alternativeName>
    <alternativeName>
        <fullName evidence="23">Thioredoxin domain-containing protein 1</fullName>
    </alternativeName>
</protein>
<dbReference type="GO" id="GO:0031966">
    <property type="term" value="C:mitochondrial membrane"/>
    <property type="evidence" value="ECO:0007669"/>
    <property type="project" value="UniProtKB-SubCell"/>
</dbReference>
<keyword evidence="15 26" id="KW-0472">Membrane</keyword>
<evidence type="ECO:0000256" key="20">
    <source>
        <dbReference type="ARBA" id="ARBA00023288"/>
    </source>
</evidence>
<keyword evidence="12" id="KW-0249">Electron transport</keyword>
<evidence type="ECO:0000256" key="1">
    <source>
        <dbReference type="ARBA" id="ARBA00004115"/>
    </source>
</evidence>
<evidence type="ECO:0000256" key="21">
    <source>
        <dbReference type="ARBA" id="ARBA00062962"/>
    </source>
</evidence>
<evidence type="ECO:0000313" key="29">
    <source>
        <dbReference type="Proteomes" id="UP001177023"/>
    </source>
</evidence>